<keyword evidence="3" id="KW-1185">Reference proteome</keyword>
<feature type="compositionally biased region" description="Polar residues" evidence="1">
    <location>
        <begin position="33"/>
        <end position="42"/>
    </location>
</feature>
<dbReference type="EMBL" id="ONZQ02000012">
    <property type="protein sequence ID" value="SPO05282.1"/>
    <property type="molecule type" value="Genomic_DNA"/>
</dbReference>
<name>A0AAE8SYR0_9PEZI</name>
<accession>A0AAE8SYR0</accession>
<comment type="caution">
    <text evidence="2">The sequence shown here is derived from an EMBL/GenBank/DDBJ whole genome shotgun (WGS) entry which is preliminary data.</text>
</comment>
<proteinExistence type="predicted"/>
<evidence type="ECO:0000313" key="3">
    <source>
        <dbReference type="Proteomes" id="UP001187682"/>
    </source>
</evidence>
<feature type="region of interest" description="Disordered" evidence="1">
    <location>
        <begin position="1"/>
        <end position="43"/>
    </location>
</feature>
<sequence length="130" mass="13414">MSDHKDAPPSYDSVAGTTYQQPIPEPAPRESTSRSAASTVDSTGYVPTKCMSASWADSRHPRWVKMEGEDGVLCSSSGGVLCSEHGGVLCSDHGGVFCSDHDGVLCSDRGGVVCSDNGGACCSDGALGRR</sequence>
<dbReference type="Proteomes" id="UP001187682">
    <property type="component" value="Unassembled WGS sequence"/>
</dbReference>
<organism evidence="2 3">
    <name type="scientific">Cephalotrichum gorgonifer</name>
    <dbReference type="NCBI Taxonomy" id="2041049"/>
    <lineage>
        <taxon>Eukaryota</taxon>
        <taxon>Fungi</taxon>
        <taxon>Dikarya</taxon>
        <taxon>Ascomycota</taxon>
        <taxon>Pezizomycotina</taxon>
        <taxon>Sordariomycetes</taxon>
        <taxon>Hypocreomycetidae</taxon>
        <taxon>Microascales</taxon>
        <taxon>Microascaceae</taxon>
        <taxon>Cephalotrichum</taxon>
    </lineage>
</organism>
<evidence type="ECO:0000313" key="2">
    <source>
        <dbReference type="EMBL" id="SPO05282.1"/>
    </source>
</evidence>
<dbReference type="AlphaFoldDB" id="A0AAE8SYR0"/>
<gene>
    <name evidence="2" type="ORF">DNG_07969</name>
</gene>
<reference evidence="2" key="1">
    <citation type="submission" date="2018-03" db="EMBL/GenBank/DDBJ databases">
        <authorList>
            <person name="Guldener U."/>
        </authorList>
    </citation>
    <scope>NUCLEOTIDE SEQUENCE</scope>
</reference>
<protein>
    <submittedName>
        <fullName evidence="2">Uncharacterized protein</fullName>
    </submittedName>
</protein>
<evidence type="ECO:0000256" key="1">
    <source>
        <dbReference type="SAM" id="MobiDB-lite"/>
    </source>
</evidence>